<dbReference type="GO" id="GO:0007165">
    <property type="term" value="P:signal transduction"/>
    <property type="evidence" value="ECO:0007669"/>
    <property type="project" value="InterPro"/>
</dbReference>
<dbReference type="Pfam" id="PF13676">
    <property type="entry name" value="TIR_2"/>
    <property type="match status" value="1"/>
</dbReference>
<evidence type="ECO:0000313" key="2">
    <source>
        <dbReference type="EMBL" id="SFJ74934.1"/>
    </source>
</evidence>
<accession>A0A1I3TUJ3</accession>
<dbReference type="InterPro" id="IPR035897">
    <property type="entry name" value="Toll_tir_struct_dom_sf"/>
</dbReference>
<dbReference type="OrthoDB" id="7055795at2"/>
<gene>
    <name evidence="2" type="ORF">SAMN05192543_110159</name>
</gene>
<reference evidence="2 3" key="1">
    <citation type="submission" date="2016-10" db="EMBL/GenBank/DDBJ databases">
        <authorList>
            <person name="de Groot N.N."/>
        </authorList>
    </citation>
    <scope>NUCLEOTIDE SEQUENCE [LARGE SCALE GENOMIC DNA]</scope>
    <source>
        <strain evidence="2 3">LMG 23650</strain>
    </source>
</reference>
<evidence type="ECO:0000259" key="1">
    <source>
        <dbReference type="PROSITE" id="PS50104"/>
    </source>
</evidence>
<protein>
    <submittedName>
        <fullName evidence="2">TIR domain-containing protein</fullName>
    </submittedName>
</protein>
<dbReference type="InterPro" id="IPR000157">
    <property type="entry name" value="TIR_dom"/>
</dbReference>
<dbReference type="EMBL" id="FOQU01000010">
    <property type="protein sequence ID" value="SFJ74934.1"/>
    <property type="molecule type" value="Genomic_DNA"/>
</dbReference>
<dbReference type="STRING" id="420953.SAMN05192543_110159"/>
<dbReference type="AlphaFoldDB" id="A0A1I3TUJ3"/>
<dbReference type="SMART" id="SM00255">
    <property type="entry name" value="TIR"/>
    <property type="match status" value="1"/>
</dbReference>
<feature type="domain" description="TIR" evidence="1">
    <location>
        <begin position="124"/>
        <end position="255"/>
    </location>
</feature>
<dbReference type="Proteomes" id="UP000199548">
    <property type="component" value="Unassembled WGS sequence"/>
</dbReference>
<sequence length="263" mass="29810">MNRNLSETGNYSFDDYEYGPVIVVRGSFKGRIGELDDTEKRRGCVYFAGFGISSKYALLPMSYLRSPNTRDLLQRYEALWRSLTAYLENSLQGDARIDALQEMAYVSNILSNRMFDAQFMTLHKGLSVFLSHSSSDKTFVRGLAVDLAALGHTPWLDEWEILGGESIPTRISEGIESSDVILVVLSTNSISSKWVENEWQVKHWDEISTRRVAVIPILLESCEIPTLLRVKRYIDFRGDYSIALQDLARTLKGHSSHKGARES</sequence>
<evidence type="ECO:0000313" key="3">
    <source>
        <dbReference type="Proteomes" id="UP000199548"/>
    </source>
</evidence>
<dbReference type="Gene3D" id="3.40.50.10140">
    <property type="entry name" value="Toll/interleukin-1 receptor homology (TIR) domain"/>
    <property type="match status" value="1"/>
</dbReference>
<dbReference type="SUPFAM" id="SSF52200">
    <property type="entry name" value="Toll/Interleukin receptor TIR domain"/>
    <property type="match status" value="1"/>
</dbReference>
<keyword evidence="3" id="KW-1185">Reference proteome</keyword>
<dbReference type="RefSeq" id="WP_091018540.1">
    <property type="nucleotide sequence ID" value="NZ_CP041745.1"/>
</dbReference>
<name>A0A1I3TUJ3_9BURK</name>
<organism evidence="2 3">
    <name type="scientific">Paraburkholderia megapolitana</name>
    <dbReference type="NCBI Taxonomy" id="420953"/>
    <lineage>
        <taxon>Bacteria</taxon>
        <taxon>Pseudomonadati</taxon>
        <taxon>Pseudomonadota</taxon>
        <taxon>Betaproteobacteria</taxon>
        <taxon>Burkholderiales</taxon>
        <taxon>Burkholderiaceae</taxon>
        <taxon>Paraburkholderia</taxon>
    </lineage>
</organism>
<dbReference type="PROSITE" id="PS50104">
    <property type="entry name" value="TIR"/>
    <property type="match status" value="1"/>
</dbReference>
<proteinExistence type="predicted"/>